<dbReference type="NCBIfam" id="TIGR03033">
    <property type="entry name" value="phage_rel_nuc"/>
    <property type="match status" value="1"/>
</dbReference>
<keyword evidence="4" id="KW-1185">Reference proteome</keyword>
<dbReference type="PANTHER" id="PTHR46609:SF6">
    <property type="entry name" value="EXONUCLEASE, PHAGE-TYPE_RECB, C-TERMINAL DOMAIN-CONTAINING PROTEIN-RELATED"/>
    <property type="match status" value="1"/>
</dbReference>
<dbReference type="PANTHER" id="PTHR46609">
    <property type="entry name" value="EXONUCLEASE, PHAGE-TYPE/RECB, C-TERMINAL DOMAIN-CONTAINING PROTEIN"/>
    <property type="match status" value="1"/>
</dbReference>
<dbReference type="OrthoDB" id="421276at2759"/>
<accession>A0A5A7NY78</accession>
<reference evidence="4" key="1">
    <citation type="journal article" date="2019" name="Curr. Biol.">
        <title>Genome Sequence of Striga asiatica Provides Insight into the Evolution of Plant Parasitism.</title>
        <authorList>
            <person name="Yoshida S."/>
            <person name="Kim S."/>
            <person name="Wafula E.K."/>
            <person name="Tanskanen J."/>
            <person name="Kim Y.M."/>
            <person name="Honaas L."/>
            <person name="Yang Z."/>
            <person name="Spallek T."/>
            <person name="Conn C.E."/>
            <person name="Ichihashi Y."/>
            <person name="Cheong K."/>
            <person name="Cui S."/>
            <person name="Der J.P."/>
            <person name="Gundlach H."/>
            <person name="Jiao Y."/>
            <person name="Hori C."/>
            <person name="Ishida J.K."/>
            <person name="Kasahara H."/>
            <person name="Kiba T."/>
            <person name="Kim M.S."/>
            <person name="Koo N."/>
            <person name="Laohavisit A."/>
            <person name="Lee Y.H."/>
            <person name="Lumba S."/>
            <person name="McCourt P."/>
            <person name="Mortimer J.C."/>
            <person name="Mutuku J.M."/>
            <person name="Nomura T."/>
            <person name="Sasaki-Sekimoto Y."/>
            <person name="Seto Y."/>
            <person name="Wang Y."/>
            <person name="Wakatake T."/>
            <person name="Sakakibara H."/>
            <person name="Demura T."/>
            <person name="Yamaguchi S."/>
            <person name="Yoneyama K."/>
            <person name="Manabe R.I."/>
            <person name="Nelson D.C."/>
            <person name="Schulman A.H."/>
            <person name="Timko M.P."/>
            <person name="dePamphilis C.W."/>
            <person name="Choi D."/>
            <person name="Shirasu K."/>
        </authorList>
    </citation>
    <scope>NUCLEOTIDE SEQUENCE [LARGE SCALE GENOMIC DNA]</scope>
    <source>
        <strain evidence="4">cv. UVA1</strain>
    </source>
</reference>
<dbReference type="Pfam" id="PF09588">
    <property type="entry name" value="YqaJ"/>
    <property type="match status" value="1"/>
</dbReference>
<dbReference type="InterPro" id="IPR019080">
    <property type="entry name" value="YqaJ_viral_recombinase"/>
</dbReference>
<feature type="region of interest" description="Disordered" evidence="1">
    <location>
        <begin position="1"/>
        <end position="26"/>
    </location>
</feature>
<gene>
    <name evidence="3" type="ORF">STAS_01002</name>
</gene>
<keyword evidence="3" id="KW-0540">Nuclease</keyword>
<dbReference type="EMBL" id="BKCP01000003">
    <property type="protein sequence ID" value="GER25422.1"/>
    <property type="molecule type" value="Genomic_DNA"/>
</dbReference>
<feature type="domain" description="YqaJ viral recombinase" evidence="2">
    <location>
        <begin position="259"/>
        <end position="401"/>
    </location>
</feature>
<evidence type="ECO:0000313" key="4">
    <source>
        <dbReference type="Proteomes" id="UP000325081"/>
    </source>
</evidence>
<dbReference type="GO" id="GO:0006281">
    <property type="term" value="P:DNA repair"/>
    <property type="evidence" value="ECO:0007669"/>
    <property type="project" value="UniProtKB-ARBA"/>
</dbReference>
<dbReference type="InterPro" id="IPR011335">
    <property type="entry name" value="Restrct_endonuc-II-like"/>
</dbReference>
<name>A0A5A7NY78_STRAF</name>
<keyword evidence="3" id="KW-0255">Endonuclease</keyword>
<evidence type="ECO:0000256" key="1">
    <source>
        <dbReference type="SAM" id="MobiDB-lite"/>
    </source>
</evidence>
<comment type="caution">
    <text evidence="3">The sequence shown here is derived from an EMBL/GenBank/DDBJ whole genome shotgun (WGS) entry which is preliminary data.</text>
</comment>
<dbReference type="InterPro" id="IPR017482">
    <property type="entry name" value="Lambda-type_endonuclease"/>
</dbReference>
<keyword evidence="3" id="KW-0378">Hydrolase</keyword>
<proteinExistence type="predicted"/>
<dbReference type="GO" id="GO:0004519">
    <property type="term" value="F:endonuclease activity"/>
    <property type="evidence" value="ECO:0007669"/>
    <property type="project" value="UniProtKB-KW"/>
</dbReference>
<dbReference type="CDD" id="cd22343">
    <property type="entry name" value="PDDEXK_lambda_exonuclease-like"/>
    <property type="match status" value="1"/>
</dbReference>
<dbReference type="Proteomes" id="UP000325081">
    <property type="component" value="Unassembled WGS sequence"/>
</dbReference>
<evidence type="ECO:0000259" key="2">
    <source>
        <dbReference type="Pfam" id="PF09588"/>
    </source>
</evidence>
<dbReference type="SUPFAM" id="SSF52980">
    <property type="entry name" value="Restriction endonuclease-like"/>
    <property type="match status" value="1"/>
</dbReference>
<dbReference type="InterPro" id="IPR051703">
    <property type="entry name" value="NF-kappa-B_Signaling_Reg"/>
</dbReference>
<feature type="compositionally biased region" description="Polar residues" evidence="1">
    <location>
        <begin position="1"/>
        <end position="22"/>
    </location>
</feature>
<evidence type="ECO:0000313" key="3">
    <source>
        <dbReference type="EMBL" id="GER25422.1"/>
    </source>
</evidence>
<organism evidence="3 4">
    <name type="scientific">Striga asiatica</name>
    <name type="common">Asiatic witchweed</name>
    <name type="synonym">Buchnera asiatica</name>
    <dbReference type="NCBI Taxonomy" id="4170"/>
    <lineage>
        <taxon>Eukaryota</taxon>
        <taxon>Viridiplantae</taxon>
        <taxon>Streptophyta</taxon>
        <taxon>Embryophyta</taxon>
        <taxon>Tracheophyta</taxon>
        <taxon>Spermatophyta</taxon>
        <taxon>Magnoliopsida</taxon>
        <taxon>eudicotyledons</taxon>
        <taxon>Gunneridae</taxon>
        <taxon>Pentapetalae</taxon>
        <taxon>asterids</taxon>
        <taxon>lamiids</taxon>
        <taxon>Lamiales</taxon>
        <taxon>Orobanchaceae</taxon>
        <taxon>Buchnereae</taxon>
        <taxon>Striga</taxon>
    </lineage>
</organism>
<dbReference type="Gene3D" id="3.90.320.10">
    <property type="match status" value="1"/>
</dbReference>
<dbReference type="InterPro" id="IPR011604">
    <property type="entry name" value="PDDEXK-like_dom_sf"/>
</dbReference>
<dbReference type="AlphaFoldDB" id="A0A5A7NY78"/>
<protein>
    <submittedName>
        <fullName evidence="3">Restriction endonuclease</fullName>
    </submittedName>
</protein>
<sequence>MIDSISPETAASTIGETSSIPEKSNCRETATAAVVWSRKRRVSPGLRPNGMRAERAAARPMEVEEKAESWVHTDGHSRILRVSDWSDSASLTRSVSGSADRATRDVAAVRRDSFRCGGGGFQVRRLRPSIMGGQPQDFERGSLFTQNSAATRGRGARPSIPKFLFTAVKHRLGFGDVRRWSFAKSILPNMNNACFAKLTMPLPVTKNFQVVAVRYFSTCAAAAPLFRSSSSTPLVHLTPSFVLNSCLTSSSDAPQRSNEWFALRKDKLTTSTFSTALGLWKGNRRYDLWHEKVFPPPDSDSDVGPTKHGAMEWGVLNEAVAIERYKRITGRDVGSLGFAVHADEGLSWIGASPDGLLGCYPGGGILEVKCPYNKGRPEMMLPWSNVPFYYMPQVQGQMEVMDRDWADLYCWTPNGSTIFRVCRDGGYWELMRGVLREFWWENVLPARTAVLAGRGEEEVKSLFKPSSTHKLTGLIISRSLKMAGETKMLCKEIAGHVEYFR</sequence>